<dbReference type="Proteomes" id="UP000245138">
    <property type="component" value="Unassembled WGS sequence"/>
</dbReference>
<protein>
    <submittedName>
        <fullName evidence="1">Glyoxalase-like domain protein</fullName>
    </submittedName>
</protein>
<accession>A0A2U1TIQ1</accession>
<dbReference type="RefSeq" id="WP_109491549.1">
    <property type="nucleotide sequence ID" value="NZ_QDKJ01000035.1"/>
</dbReference>
<organism evidence="1 2">
    <name type="scientific">Brenneria roseae subsp. americana</name>
    <dbReference type="NCBI Taxonomy" id="1508507"/>
    <lineage>
        <taxon>Bacteria</taxon>
        <taxon>Pseudomonadati</taxon>
        <taxon>Pseudomonadota</taxon>
        <taxon>Gammaproteobacteria</taxon>
        <taxon>Enterobacterales</taxon>
        <taxon>Pectobacteriaceae</taxon>
        <taxon>Brenneria</taxon>
    </lineage>
</organism>
<dbReference type="EMBL" id="QDKJ01000035">
    <property type="protein sequence ID" value="PWC09239.1"/>
    <property type="molecule type" value="Genomic_DNA"/>
</dbReference>
<evidence type="ECO:0000313" key="1">
    <source>
        <dbReference type="EMBL" id="PWC09239.1"/>
    </source>
</evidence>
<gene>
    <name evidence="1" type="ORF">B4923_20590</name>
</gene>
<sequence>MEIDHIFICSEHNAPIADVLVENGILEGTHNIHPGQGTANRRFFFNNVFLEFIYLEEPSYQHKRTSPELDIIQRLTDQKKFYSPFGVGCRPTRQGESVPFPHWQYQPSYLPAGYSIDVGIAIPNEPLWFFLDFSGRPDQVEDEKRQPLNHPCGIRELTGIQLSIPKGNPLSLSADAVKKIDGVEINQGEIHNLTLTFDSGEQNKKITFSPEMPLTIFY</sequence>
<evidence type="ECO:0000313" key="2">
    <source>
        <dbReference type="Proteomes" id="UP000245138"/>
    </source>
</evidence>
<dbReference type="AlphaFoldDB" id="A0A2U1TIQ1"/>
<name>A0A2U1TIQ1_9GAMM</name>
<reference evidence="1 2" key="1">
    <citation type="submission" date="2018-04" db="EMBL/GenBank/DDBJ databases">
        <title>Brenneria corticis sp.nov.</title>
        <authorList>
            <person name="Li Y."/>
        </authorList>
    </citation>
    <scope>NUCLEOTIDE SEQUENCE [LARGE SCALE GENOMIC DNA]</scope>
    <source>
        <strain evidence="1 2">LMG 27715</strain>
    </source>
</reference>
<comment type="caution">
    <text evidence="1">The sequence shown here is derived from an EMBL/GenBank/DDBJ whole genome shotgun (WGS) entry which is preliminary data.</text>
</comment>
<proteinExistence type="predicted"/>
<keyword evidence="2" id="KW-1185">Reference proteome</keyword>
<dbReference type="OrthoDB" id="1426774at2"/>